<feature type="transmembrane region" description="Helical" evidence="8">
    <location>
        <begin position="134"/>
        <end position="152"/>
    </location>
</feature>
<evidence type="ECO:0000256" key="8">
    <source>
        <dbReference type="SAM" id="Phobius"/>
    </source>
</evidence>
<dbReference type="InterPro" id="IPR018297">
    <property type="entry name" value="A/G_cyclase_CS"/>
</dbReference>
<evidence type="ECO:0000313" key="11">
    <source>
        <dbReference type="Proteomes" id="UP001525890"/>
    </source>
</evidence>
<evidence type="ECO:0000256" key="2">
    <source>
        <dbReference type="ARBA" id="ARBA00022692"/>
    </source>
</evidence>
<evidence type="ECO:0000313" key="10">
    <source>
        <dbReference type="EMBL" id="MCT7965297.1"/>
    </source>
</evidence>
<dbReference type="SMART" id="SM00044">
    <property type="entry name" value="CYCc"/>
    <property type="match status" value="1"/>
</dbReference>
<feature type="transmembrane region" description="Helical" evidence="8">
    <location>
        <begin position="47"/>
        <end position="66"/>
    </location>
</feature>
<evidence type="ECO:0000256" key="1">
    <source>
        <dbReference type="ARBA" id="ARBA00004370"/>
    </source>
</evidence>
<dbReference type="InterPro" id="IPR050401">
    <property type="entry name" value="Cyclic_nucleotide_synthase"/>
</dbReference>
<dbReference type="RefSeq" id="WP_368004998.1">
    <property type="nucleotide sequence ID" value="NZ_JAMXFF010000002.1"/>
</dbReference>
<accession>A0ABT2MLD4</accession>
<gene>
    <name evidence="10" type="ORF">NG799_02985</name>
</gene>
<dbReference type="PANTHER" id="PTHR11920">
    <property type="entry name" value="GUANYLYL CYCLASE"/>
    <property type="match status" value="1"/>
</dbReference>
<proteinExistence type="inferred from homology"/>
<evidence type="ECO:0000256" key="5">
    <source>
        <dbReference type="ARBA" id="ARBA00023136"/>
    </source>
</evidence>
<evidence type="ECO:0000256" key="7">
    <source>
        <dbReference type="RuleBase" id="RU000405"/>
    </source>
</evidence>
<dbReference type="Proteomes" id="UP001525890">
    <property type="component" value="Unassembled WGS sequence"/>
</dbReference>
<keyword evidence="3" id="KW-0547">Nucleotide-binding</keyword>
<evidence type="ECO:0000259" key="9">
    <source>
        <dbReference type="PROSITE" id="PS50125"/>
    </source>
</evidence>
<dbReference type="PANTHER" id="PTHR11920:SF335">
    <property type="entry name" value="GUANYLATE CYCLASE"/>
    <property type="match status" value="1"/>
</dbReference>
<evidence type="ECO:0000256" key="4">
    <source>
        <dbReference type="ARBA" id="ARBA00022989"/>
    </source>
</evidence>
<feature type="transmembrane region" description="Helical" evidence="8">
    <location>
        <begin position="189"/>
        <end position="207"/>
    </location>
</feature>
<dbReference type="PROSITE" id="PS00452">
    <property type="entry name" value="GUANYLATE_CYCLASE_1"/>
    <property type="match status" value="1"/>
</dbReference>
<dbReference type="Pfam" id="PF00211">
    <property type="entry name" value="Guanylate_cyc"/>
    <property type="match status" value="1"/>
</dbReference>
<dbReference type="SUPFAM" id="SSF55073">
    <property type="entry name" value="Nucleotide cyclase"/>
    <property type="match status" value="1"/>
</dbReference>
<keyword evidence="6 7" id="KW-0456">Lyase</keyword>
<comment type="subcellular location">
    <subcellularLocation>
        <location evidence="1">Membrane</location>
    </subcellularLocation>
</comment>
<dbReference type="InterPro" id="IPR001054">
    <property type="entry name" value="A/G_cyclase"/>
</dbReference>
<dbReference type="CDD" id="cd07302">
    <property type="entry name" value="CHD"/>
    <property type="match status" value="1"/>
</dbReference>
<dbReference type="Gene3D" id="3.30.70.1230">
    <property type="entry name" value="Nucleotide cyclase"/>
    <property type="match status" value="1"/>
</dbReference>
<keyword evidence="11" id="KW-1185">Reference proteome</keyword>
<dbReference type="InterPro" id="IPR029787">
    <property type="entry name" value="Nucleotide_cyclase"/>
</dbReference>
<evidence type="ECO:0000256" key="6">
    <source>
        <dbReference type="ARBA" id="ARBA00023239"/>
    </source>
</evidence>
<feature type="domain" description="Guanylate cyclase" evidence="9">
    <location>
        <begin position="266"/>
        <end position="393"/>
    </location>
</feature>
<name>A0ABT2MLD4_9CYAN</name>
<dbReference type="PROSITE" id="PS50125">
    <property type="entry name" value="GUANYLATE_CYCLASE_2"/>
    <property type="match status" value="1"/>
</dbReference>
<dbReference type="EMBL" id="JAMXFF010000002">
    <property type="protein sequence ID" value="MCT7965297.1"/>
    <property type="molecule type" value="Genomic_DNA"/>
</dbReference>
<reference evidence="10 11" key="1">
    <citation type="journal article" date="2022" name="Front. Microbiol.">
        <title>High genomic differentiation and limited gene flow indicate recent cryptic speciation within the genus Laspinema (cyanobacteria).</title>
        <authorList>
            <person name="Stanojkovic A."/>
            <person name="Skoupy S."/>
            <person name="Skaloud P."/>
            <person name="Dvorak P."/>
        </authorList>
    </citation>
    <scope>NUCLEOTIDE SEQUENCE [LARGE SCALE GENOMIC DNA]</scope>
    <source>
        <strain evidence="10 11">D2a</strain>
    </source>
</reference>
<organism evidence="10 11">
    <name type="scientific">Laspinema palackyanum D2a</name>
    <dbReference type="NCBI Taxonomy" id="2953684"/>
    <lineage>
        <taxon>Bacteria</taxon>
        <taxon>Bacillati</taxon>
        <taxon>Cyanobacteriota</taxon>
        <taxon>Cyanophyceae</taxon>
        <taxon>Oscillatoriophycideae</taxon>
        <taxon>Oscillatoriales</taxon>
        <taxon>Laspinemataceae</taxon>
        <taxon>Laspinema</taxon>
        <taxon>Laspinema palackyanum</taxon>
    </lineage>
</organism>
<keyword evidence="2 8" id="KW-0812">Transmembrane</keyword>
<feature type="transmembrane region" description="Helical" evidence="8">
    <location>
        <begin position="164"/>
        <end position="183"/>
    </location>
</feature>
<protein>
    <submittedName>
        <fullName evidence="10">Adenylate/guanylate cyclase domain-containing protein</fullName>
    </submittedName>
</protein>
<comment type="similarity">
    <text evidence="7">Belongs to the adenylyl cyclase class-4/guanylyl cyclase family.</text>
</comment>
<keyword evidence="4 8" id="KW-1133">Transmembrane helix</keyword>
<feature type="transmembrane region" description="Helical" evidence="8">
    <location>
        <begin position="104"/>
        <end position="122"/>
    </location>
</feature>
<sequence>MQHDFLENNPVASLLTKVIKSPLSPHASRDAEYEAWRDRFMRKRLDVGLWIGLIAFLSSSLLQVSNLLFRPEEFRPDWLRSQVSIELSLLLCLLLQHSKLGRRYPSLVFLTFYWVVTILPQIQRTLSGVAQPELLVWTIMFFGQATFTPVRWHLHLTAQLGVFLYYLGVNSALGVTFSNSITWMKPSVMVLYFFWVCFIGNLSVYLYEKLQKAEFKARWDLEEAYAQLEEEQKLSESLLLNVLPHSIATRLKQNPKNLADSYTNVSVLFADIVGFTELSSQISPWELVELLNQIFSEFDALAELHQLEKIKTIGDAYMVVSGLPEPRDDHAQAIADMALDMQRAIATFNQKTGQNFSIRIGIATGPVIAGVIGIKKFIYDLWGDTVNLASRMESHGIPGAIQVTRETYQFLKEEYLFQERGKVFIKGKGEMTTYLLIGKNPGVVDGELSGK</sequence>
<keyword evidence="5 8" id="KW-0472">Membrane</keyword>
<comment type="caution">
    <text evidence="10">The sequence shown here is derived from an EMBL/GenBank/DDBJ whole genome shotgun (WGS) entry which is preliminary data.</text>
</comment>
<evidence type="ECO:0000256" key="3">
    <source>
        <dbReference type="ARBA" id="ARBA00022741"/>
    </source>
</evidence>